<accession>A0A2B4RAL4</accession>
<dbReference type="AlphaFoldDB" id="A0A2B4RAL4"/>
<feature type="compositionally biased region" description="Polar residues" evidence="1">
    <location>
        <begin position="317"/>
        <end position="328"/>
    </location>
</feature>
<feature type="region of interest" description="Disordered" evidence="1">
    <location>
        <begin position="388"/>
        <end position="431"/>
    </location>
</feature>
<dbReference type="Proteomes" id="UP000225706">
    <property type="component" value="Unassembled WGS sequence"/>
</dbReference>
<name>A0A2B4RAL4_STYPI</name>
<evidence type="ECO:0000313" key="2">
    <source>
        <dbReference type="EMBL" id="PFX13325.1"/>
    </source>
</evidence>
<dbReference type="EMBL" id="LSMT01001006">
    <property type="protein sequence ID" value="PFX13325.1"/>
    <property type="molecule type" value="Genomic_DNA"/>
</dbReference>
<feature type="region of interest" description="Disordered" evidence="1">
    <location>
        <begin position="317"/>
        <end position="352"/>
    </location>
</feature>
<gene>
    <name evidence="2" type="ORF">AWC38_SpisGene22597</name>
</gene>
<dbReference type="OrthoDB" id="5962695at2759"/>
<organism evidence="2 3">
    <name type="scientific">Stylophora pistillata</name>
    <name type="common">Smooth cauliflower coral</name>
    <dbReference type="NCBI Taxonomy" id="50429"/>
    <lineage>
        <taxon>Eukaryota</taxon>
        <taxon>Metazoa</taxon>
        <taxon>Cnidaria</taxon>
        <taxon>Anthozoa</taxon>
        <taxon>Hexacorallia</taxon>
        <taxon>Scleractinia</taxon>
        <taxon>Astrocoeniina</taxon>
        <taxon>Pocilloporidae</taxon>
        <taxon>Stylophora</taxon>
    </lineage>
</organism>
<protein>
    <submittedName>
        <fullName evidence="2">Uncharacterized protein</fullName>
    </submittedName>
</protein>
<proteinExistence type="predicted"/>
<evidence type="ECO:0000313" key="3">
    <source>
        <dbReference type="Proteomes" id="UP000225706"/>
    </source>
</evidence>
<evidence type="ECO:0000256" key="1">
    <source>
        <dbReference type="SAM" id="MobiDB-lite"/>
    </source>
</evidence>
<feature type="compositionally biased region" description="Polar residues" evidence="1">
    <location>
        <begin position="391"/>
        <end position="402"/>
    </location>
</feature>
<sequence length="745" mass="83177">MTPPMLEIWPGEIESVMKKCFSDPVDRPNFCSVHEYLSTIENSGGGLTSQVLDGASPDWCEVHVGSIHNGTQRVRTRVTSAAQPSLSTVRNSEIYVMRRRSSSKANERRRSIHLTGGLKDTLCMFSNKAQTRREREVEQYGYQTAKQLELVRDIRRRSRKYSRPTWAKEVALTRAIARDLERVQNSTWKTYDTASKDKTSIRRGRKHSVLNEETFDRLLMTSSKYLKKDWSKVLHGMGKLKTSMRGLRERFRKSSAFRGRENAEACRSRRKLVSSELTEKHPPNTHSVAIVLASSSTEVADTRDTSKVAGLGSNVKSNTSHCSVNTEPCGSRKKSLTSELTEKRRPRAHSVVKVEVSPSAEIADTQDTSEVKEFGSKVKSNTLYCGVNTEPRGSQKNSLTSEFTEKRRPRAHSAAKAEARQSVEAAGTRDTSEVKEFGSNLKDTCDGSEVTAFGSTLQCNVNSEAYRYRKRLAVSEIPAKWKLGAHLAVKAEPSVVQQSLFDVSVAMLNGNGIKKDWTSPPCEHNRLHDASLKGESVQEIPKGQMLQQEFSFRDNDELAGNMDESESESVVRGKTLPSISGGSVVMKSNILRHSTETTSDISNKFDEAKESKRERVSIQLSPAFSGVRRCEPRTERLSSLRQEIGGRNSFNSKTMSFGTEDTSSVLYLEGDTLISRKKLKKVRSNFLGQEPTEGLTMKCNSLMTESVGRDDSALGNPKLLTYSRFAVGSSELSRLRRESFSSKLN</sequence>
<comment type="caution">
    <text evidence="2">The sequence shown here is derived from an EMBL/GenBank/DDBJ whole genome shotgun (WGS) entry which is preliminary data.</text>
</comment>
<keyword evidence="3" id="KW-1185">Reference proteome</keyword>
<reference evidence="3" key="1">
    <citation type="journal article" date="2017" name="bioRxiv">
        <title>Comparative analysis of the genomes of Stylophora pistillata and Acropora digitifera provides evidence for extensive differences between species of corals.</title>
        <authorList>
            <person name="Voolstra C.R."/>
            <person name="Li Y."/>
            <person name="Liew Y.J."/>
            <person name="Baumgarten S."/>
            <person name="Zoccola D."/>
            <person name="Flot J.-F."/>
            <person name="Tambutte S."/>
            <person name="Allemand D."/>
            <person name="Aranda M."/>
        </authorList>
    </citation>
    <scope>NUCLEOTIDE SEQUENCE [LARGE SCALE GENOMIC DNA]</scope>
</reference>